<dbReference type="Proteomes" id="UP000032740">
    <property type="component" value="Chromosome"/>
</dbReference>
<dbReference type="Pfam" id="PF00293">
    <property type="entry name" value="NUDIX"/>
    <property type="match status" value="1"/>
</dbReference>
<dbReference type="KEGG" id="apal:BN85409230"/>
<dbReference type="OrthoDB" id="9787476at2"/>
<dbReference type="CDD" id="cd18875">
    <property type="entry name" value="NUDIX_Hydrolase"/>
    <property type="match status" value="1"/>
</dbReference>
<dbReference type="PANTHER" id="PTHR43046">
    <property type="entry name" value="GDP-MANNOSE MANNOSYL HYDROLASE"/>
    <property type="match status" value="1"/>
</dbReference>
<evidence type="ECO:0000259" key="3">
    <source>
        <dbReference type="PROSITE" id="PS51462"/>
    </source>
</evidence>
<keyword evidence="2" id="KW-0378">Hydrolase</keyword>
<feature type="domain" description="Nudix hydrolase" evidence="3">
    <location>
        <begin position="1"/>
        <end position="132"/>
    </location>
</feature>
<dbReference type="AlphaFoldDB" id="U4KQC4"/>
<evidence type="ECO:0000313" key="4">
    <source>
        <dbReference type="EMBL" id="CCV64500.1"/>
    </source>
</evidence>
<dbReference type="PANTHER" id="PTHR43046:SF14">
    <property type="entry name" value="MUTT_NUDIX FAMILY PROTEIN"/>
    <property type="match status" value="1"/>
</dbReference>
<keyword evidence="5" id="KW-1185">Reference proteome</keyword>
<dbReference type="SUPFAM" id="SSF55811">
    <property type="entry name" value="Nudix"/>
    <property type="match status" value="1"/>
</dbReference>
<proteinExistence type="predicted"/>
<dbReference type="Gene3D" id="3.90.79.10">
    <property type="entry name" value="Nucleoside Triphosphate Pyrophosphohydrolase"/>
    <property type="match status" value="1"/>
</dbReference>
<reference evidence="4 5" key="1">
    <citation type="journal article" date="2013" name="J. Mol. Microbiol. Biotechnol.">
        <title>Analysis of the Complete Genomes of Acholeplasma brassicae , A. palmae and A. laidlawii and Their Comparison to the Obligate Parasites from ' Candidatus Phytoplasma'.</title>
        <authorList>
            <person name="Kube M."/>
            <person name="Siewert C."/>
            <person name="Migdoll A.M."/>
            <person name="Duduk B."/>
            <person name="Holz S."/>
            <person name="Rabus R."/>
            <person name="Seemuller E."/>
            <person name="Mitrovic J."/>
            <person name="Muller I."/>
            <person name="Buttner C."/>
            <person name="Reinhardt R."/>
        </authorList>
    </citation>
    <scope>NUCLEOTIDE SEQUENCE [LARGE SCALE GENOMIC DNA]</scope>
    <source>
        <strain evidence="4 5">J233</strain>
    </source>
</reference>
<dbReference type="InterPro" id="IPR000086">
    <property type="entry name" value="NUDIX_hydrolase_dom"/>
</dbReference>
<dbReference type="HOGENOM" id="CLU_037162_17_0_14"/>
<evidence type="ECO:0000313" key="5">
    <source>
        <dbReference type="Proteomes" id="UP000032740"/>
    </source>
</evidence>
<organism evidence="4 5">
    <name type="scientific">Alteracholeplasma palmae (strain ATCC 49389 / J233)</name>
    <name type="common">Acholeplasma palmae</name>
    <dbReference type="NCBI Taxonomy" id="1318466"/>
    <lineage>
        <taxon>Bacteria</taxon>
        <taxon>Bacillati</taxon>
        <taxon>Mycoplasmatota</taxon>
        <taxon>Mollicutes</taxon>
        <taxon>Acholeplasmatales</taxon>
        <taxon>Acholeplasmataceae</taxon>
        <taxon>Acholeplasma</taxon>
    </lineage>
</organism>
<evidence type="ECO:0000256" key="2">
    <source>
        <dbReference type="ARBA" id="ARBA00022801"/>
    </source>
</evidence>
<accession>U4KQC4</accession>
<dbReference type="EMBL" id="FO681347">
    <property type="protein sequence ID" value="CCV64500.1"/>
    <property type="molecule type" value="Genomic_DNA"/>
</dbReference>
<dbReference type="PROSITE" id="PS51462">
    <property type="entry name" value="NUDIX"/>
    <property type="match status" value="1"/>
</dbReference>
<name>U4KQC4_ALTPJ</name>
<protein>
    <submittedName>
        <fullName evidence="4">MutT/NUDIX family protein</fullName>
    </submittedName>
</protein>
<dbReference type="RefSeq" id="WP_026660130.1">
    <property type="nucleotide sequence ID" value="NC_022538.1"/>
</dbReference>
<sequence length="153" mass="18343">MDRTEKCILTNMCMVYKGDEILVLDRIDPNWKGLTFPGGHVEKDESFNQSVIREVFEETGLTIKNPRICGMKQFTSKNKEYRYIVFLYKTNEFEGELQSSNEGKVFWINKNDLEKYQAVPDFHELYEIFNKEELSENFNYFDEIDNKWRYINS</sequence>
<evidence type="ECO:0000256" key="1">
    <source>
        <dbReference type="ARBA" id="ARBA00001946"/>
    </source>
</evidence>
<dbReference type="GO" id="GO:0016787">
    <property type="term" value="F:hydrolase activity"/>
    <property type="evidence" value="ECO:0007669"/>
    <property type="project" value="UniProtKB-KW"/>
</dbReference>
<comment type="cofactor">
    <cofactor evidence="1">
        <name>Mg(2+)</name>
        <dbReference type="ChEBI" id="CHEBI:18420"/>
    </cofactor>
</comment>
<gene>
    <name evidence="4" type="ORF">BN85409230</name>
</gene>
<dbReference type="InterPro" id="IPR015797">
    <property type="entry name" value="NUDIX_hydrolase-like_dom_sf"/>
</dbReference>
<dbReference type="STRING" id="1318466.BN85409230"/>